<dbReference type="GO" id="GO:0016787">
    <property type="term" value="F:hydrolase activity"/>
    <property type="evidence" value="ECO:0007669"/>
    <property type="project" value="UniProtKB-KW"/>
</dbReference>
<proteinExistence type="predicted"/>
<evidence type="ECO:0000313" key="3">
    <source>
        <dbReference type="Proteomes" id="UP000061489"/>
    </source>
</evidence>
<name>W5YFC0_9GAMM</name>
<protein>
    <submittedName>
        <fullName evidence="2">Alpha/beta hydrolase</fullName>
    </submittedName>
</protein>
<dbReference type="PANTHER" id="PTHR13136">
    <property type="entry name" value="TESTIS DEVELOPMENT PROTEIN PRTD"/>
    <property type="match status" value="1"/>
</dbReference>
<sequence length="222" mass="24628">MDLLKTKSFGAKSRAVLVLAHGAGAPTDSPFMEELAQALEVNGISTVRFEFPYMQKRREDGRKRPPDRQPRLLEYFSEVVDQVRLELNHDCPVLVGGKSMGGRMASVLASERSDLAGVVGFGYPFHPPGRLDKWRTDHFASLRCPMLVVQGTRDPFGKVEELDGYPETWDRVQVEWLEGGNHDFQPLARQKSSQSTLIADAARQARAFVDGLGRAQVSSTGV</sequence>
<keyword evidence="3" id="KW-1185">Reference proteome</keyword>
<reference evidence="2 3" key="1">
    <citation type="journal article" date="2014" name="Genome Announc.">
        <title>Draft Genome Sequences of Marinobacter similis A3d10T and Marinobacter salarius R9SW1T.</title>
        <authorList>
            <person name="Ivanova E.P."/>
            <person name="Ng H.J."/>
            <person name="Webb H.K."/>
            <person name="Feng G."/>
            <person name="Oshima K."/>
            <person name="Hattori M."/>
            <person name="Ohkuma M."/>
            <person name="Sergeev A.F."/>
            <person name="Mikhailov V.V."/>
            <person name="Crawford R.J."/>
            <person name="Sawabe T."/>
        </authorList>
    </citation>
    <scope>NUCLEOTIDE SEQUENCE [LARGE SCALE GENOMIC DNA]</scope>
    <source>
        <strain evidence="2 3">A3d10</strain>
    </source>
</reference>
<dbReference type="Gene3D" id="3.40.50.1820">
    <property type="entry name" value="alpha/beta hydrolase"/>
    <property type="match status" value="1"/>
</dbReference>
<dbReference type="Proteomes" id="UP000061489">
    <property type="component" value="Chromosome"/>
</dbReference>
<evidence type="ECO:0000259" key="1">
    <source>
        <dbReference type="Pfam" id="PF20408"/>
    </source>
</evidence>
<accession>W5YFC0</accession>
<dbReference type="AlphaFoldDB" id="W5YFC0"/>
<dbReference type="InterPro" id="IPR026555">
    <property type="entry name" value="NSL3/Tex30"/>
</dbReference>
<dbReference type="PANTHER" id="PTHR13136:SF11">
    <property type="entry name" value="TESTIS-EXPRESSED PROTEIN 30"/>
    <property type="match status" value="1"/>
</dbReference>
<dbReference type="KEGG" id="msx:AU14_00380"/>
<dbReference type="Pfam" id="PF20408">
    <property type="entry name" value="Abhydrolase_11"/>
    <property type="match status" value="1"/>
</dbReference>
<organism evidence="2 3">
    <name type="scientific">Marinobacter similis</name>
    <dbReference type="NCBI Taxonomy" id="1420916"/>
    <lineage>
        <taxon>Bacteria</taxon>
        <taxon>Pseudomonadati</taxon>
        <taxon>Pseudomonadota</taxon>
        <taxon>Gammaproteobacteria</taxon>
        <taxon>Pseudomonadales</taxon>
        <taxon>Marinobacteraceae</taxon>
        <taxon>Marinobacter</taxon>
    </lineage>
</organism>
<feature type="domain" description="KANL3/Tex30 alpha/beta hydrolase-like" evidence="1">
    <location>
        <begin position="14"/>
        <end position="209"/>
    </location>
</feature>
<dbReference type="HOGENOM" id="CLU_072792_1_2_6"/>
<dbReference type="InterPro" id="IPR046879">
    <property type="entry name" value="KANL3/Tex30_Abhydrolase"/>
</dbReference>
<keyword evidence="2" id="KW-0378">Hydrolase</keyword>
<dbReference type="InterPro" id="IPR029058">
    <property type="entry name" value="AB_hydrolase_fold"/>
</dbReference>
<dbReference type="SUPFAM" id="SSF53474">
    <property type="entry name" value="alpha/beta-Hydrolases"/>
    <property type="match status" value="1"/>
</dbReference>
<gene>
    <name evidence="2" type="ORF">AU14_00380</name>
</gene>
<evidence type="ECO:0000313" key="2">
    <source>
        <dbReference type="EMBL" id="AHI27690.1"/>
    </source>
</evidence>
<dbReference type="EMBL" id="CP007151">
    <property type="protein sequence ID" value="AHI27690.1"/>
    <property type="molecule type" value="Genomic_DNA"/>
</dbReference>